<dbReference type="Gene3D" id="3.30.360.10">
    <property type="entry name" value="Dihydrodipicolinate Reductase, domain 2"/>
    <property type="match status" value="1"/>
</dbReference>
<dbReference type="OrthoDB" id="267115at2759"/>
<proteinExistence type="predicted"/>
<dbReference type="KEGG" id="phet:94290890"/>
<reference evidence="2 3" key="1">
    <citation type="submission" date="2021-02" db="EMBL/GenBank/DDBJ databases">
        <title>Porcisia hertigi Genome sequencing and assembly.</title>
        <authorList>
            <person name="Almutairi H."/>
            <person name="Gatherer D."/>
        </authorList>
    </citation>
    <scope>NUCLEOTIDE SEQUENCE [LARGE SCALE GENOMIC DNA]</scope>
    <source>
        <strain evidence="2 3">C119</strain>
    </source>
</reference>
<dbReference type="AlphaFoldDB" id="A0A836IHF2"/>
<comment type="caution">
    <text evidence="2">The sequence shown here is derived from an EMBL/GenBank/DDBJ whole genome shotgun (WGS) entry which is preliminary data.</text>
</comment>
<feature type="region of interest" description="Disordered" evidence="1">
    <location>
        <begin position="435"/>
        <end position="484"/>
    </location>
</feature>
<evidence type="ECO:0000313" key="3">
    <source>
        <dbReference type="Proteomes" id="UP000674318"/>
    </source>
</evidence>
<dbReference type="Proteomes" id="UP000674318">
    <property type="component" value="Unassembled WGS sequence"/>
</dbReference>
<evidence type="ECO:0000256" key="1">
    <source>
        <dbReference type="SAM" id="MobiDB-lite"/>
    </source>
</evidence>
<sequence>MSWQGFNADSFRSRGRGVSTGLLHRAGGTGRGSSLFLPGHIRGSGGLTDYDGLLHPASRVTEGGSETPRVAIIGTGSSVFQQWWAIHAGGFRVSTVVGTDDAKVSHSSNVLKGTTVAAAVSDADKKASAEAARVAAARCVEFYRLPEVRGSVTTREDPSVAEVRVCASDGLAGEEPKAISATGAVTTSFAMSNARVSSVPTEEKDCVIATSWSLFFKPFLDTQGVASDMSGDRSRSPSPSPIAKPTNTGLGSWRPGATRTTPTPMVSGSPAKYLVDDVEVVYLVDYGADCDEAGLCVVLMWLLERDKQIVVDCALSAETLATCAAAAAGSIRGQPEMKRLFLYRGGGCRRGWSVTAVAQLREVLGVRRVTGRSSGKGSVVASNPAQTLLARNSNVFTKVSTKTAAPAFDGDGGFSVFDLMGSALGSALQDAESSAGGVSRQALSAPEKSSGSATASTPATATPNVPGSRAEEEAKPGAGTPVPTSIALDPAASVIGAVRHISMVAVSPGGPLPAGSAAVASLGIMGTLGWDAVAVVLHLLDWTCPDMIVGRVLRRTSDTHQPLCVQAEMYYGIQGTAGESDGTGESVARRTAPVRPPYLSISLHIATPGGSGSSGTTTLYSTDEDQNYSGVFQQSLRIVGTTAVLTVDSPLLPTASASHTVAAPPTTTTASSPPQASPAASIAALSGTAAAPTAPKVSHSYRLATQDVSIASGQRERCVRHVTVGNAESCAEFRVWQHVRSQLSVSATAATLSGGVGLGASSPYGLRYANRGGAVGFGAGYGSYGRGRGMQRGGAAPATASGPSVTAQVVAAGSAAQDVQRAWLVQKVVEGILTSASRLAS</sequence>
<evidence type="ECO:0000313" key="2">
    <source>
        <dbReference type="EMBL" id="KAG5504390.1"/>
    </source>
</evidence>
<dbReference type="RefSeq" id="XP_067757013.1">
    <property type="nucleotide sequence ID" value="XM_067900813.1"/>
</dbReference>
<feature type="region of interest" description="Disordered" evidence="1">
    <location>
        <begin position="657"/>
        <end position="679"/>
    </location>
</feature>
<gene>
    <name evidence="2" type="ORF">JKF63_04841</name>
</gene>
<feature type="compositionally biased region" description="Low complexity" evidence="1">
    <location>
        <begin position="449"/>
        <end position="463"/>
    </location>
</feature>
<name>A0A836IHF2_9TRYP</name>
<feature type="region of interest" description="Disordered" evidence="1">
    <location>
        <begin position="227"/>
        <end position="268"/>
    </location>
</feature>
<accession>A0A836IHF2</accession>
<dbReference type="GeneID" id="94290890"/>
<protein>
    <submittedName>
        <fullName evidence="2">Uncharacterized protein</fullName>
    </submittedName>
</protein>
<organism evidence="2 3">
    <name type="scientific">Porcisia hertigi</name>
    <dbReference type="NCBI Taxonomy" id="2761500"/>
    <lineage>
        <taxon>Eukaryota</taxon>
        <taxon>Discoba</taxon>
        <taxon>Euglenozoa</taxon>
        <taxon>Kinetoplastea</taxon>
        <taxon>Metakinetoplastina</taxon>
        <taxon>Trypanosomatida</taxon>
        <taxon>Trypanosomatidae</taxon>
        <taxon>Leishmaniinae</taxon>
        <taxon>Porcisia</taxon>
    </lineage>
</organism>
<dbReference type="EMBL" id="JAFJZO010000023">
    <property type="protein sequence ID" value="KAG5504390.1"/>
    <property type="molecule type" value="Genomic_DNA"/>
</dbReference>
<keyword evidence="3" id="KW-1185">Reference proteome</keyword>